<proteinExistence type="predicted"/>
<evidence type="ECO:0000313" key="2">
    <source>
        <dbReference type="Proteomes" id="UP000606786"/>
    </source>
</evidence>
<comment type="caution">
    <text evidence="1">The sequence shown here is derived from an EMBL/GenBank/DDBJ whole genome shotgun (WGS) entry which is preliminary data.</text>
</comment>
<organism evidence="1 2">
    <name type="scientific">Ceratitis capitata</name>
    <name type="common">Mediterranean fruit fly</name>
    <name type="synonym">Tephritis capitata</name>
    <dbReference type="NCBI Taxonomy" id="7213"/>
    <lineage>
        <taxon>Eukaryota</taxon>
        <taxon>Metazoa</taxon>
        <taxon>Ecdysozoa</taxon>
        <taxon>Arthropoda</taxon>
        <taxon>Hexapoda</taxon>
        <taxon>Insecta</taxon>
        <taxon>Pterygota</taxon>
        <taxon>Neoptera</taxon>
        <taxon>Endopterygota</taxon>
        <taxon>Diptera</taxon>
        <taxon>Brachycera</taxon>
        <taxon>Muscomorpha</taxon>
        <taxon>Tephritoidea</taxon>
        <taxon>Tephritidae</taxon>
        <taxon>Ceratitis</taxon>
        <taxon>Ceratitis</taxon>
    </lineage>
</organism>
<dbReference type="AlphaFoldDB" id="A0A811V6H0"/>
<sequence length="91" mass="10468">IGGGGEAGAGEREFSEWVDGYKVADFCCLEYERKGEKKSSLKLTLNYTLLQHHKQKSLVCLPYHLDCFNGEEMHTPFFLFIKAFNSLNKRF</sequence>
<accession>A0A811V6H0</accession>
<reference evidence="1" key="1">
    <citation type="submission" date="2020-11" db="EMBL/GenBank/DDBJ databases">
        <authorList>
            <person name="Whitehead M."/>
        </authorList>
    </citation>
    <scope>NUCLEOTIDE SEQUENCE</scope>
    <source>
        <strain evidence="1">EGII</strain>
    </source>
</reference>
<evidence type="ECO:0000313" key="1">
    <source>
        <dbReference type="EMBL" id="CAD7006025.1"/>
    </source>
</evidence>
<dbReference type="EMBL" id="CAJHJT010000034">
    <property type="protein sequence ID" value="CAD7006025.1"/>
    <property type="molecule type" value="Genomic_DNA"/>
</dbReference>
<dbReference type="Proteomes" id="UP000606786">
    <property type="component" value="Unassembled WGS sequence"/>
</dbReference>
<name>A0A811V6H0_CERCA</name>
<gene>
    <name evidence="1" type="ORF">CCAP1982_LOCUS14360</name>
</gene>
<keyword evidence="2" id="KW-1185">Reference proteome</keyword>
<feature type="non-terminal residue" evidence="1">
    <location>
        <position position="1"/>
    </location>
</feature>
<protein>
    <submittedName>
        <fullName evidence="1">(Mediterranean fruit fly) hypothetical protein</fullName>
    </submittedName>
</protein>